<evidence type="ECO:0000259" key="19">
    <source>
        <dbReference type="Pfam" id="PF07715"/>
    </source>
</evidence>
<dbReference type="OrthoDB" id="8663017at2"/>
<evidence type="ECO:0000256" key="15">
    <source>
        <dbReference type="PROSITE-ProRule" id="PRU10144"/>
    </source>
</evidence>
<gene>
    <name evidence="20" type="ORF">BFG52_05325</name>
</gene>
<keyword evidence="5" id="KW-0410">Iron transport</keyword>
<dbReference type="GO" id="GO:0009279">
    <property type="term" value="C:cell outer membrane"/>
    <property type="evidence" value="ECO:0007669"/>
    <property type="project" value="UniProtKB-SubCell"/>
</dbReference>
<keyword evidence="12" id="KW-0675">Receptor</keyword>
<evidence type="ECO:0000313" key="21">
    <source>
        <dbReference type="Proteomes" id="UP000093391"/>
    </source>
</evidence>
<dbReference type="RefSeq" id="WP_067553361.1">
    <property type="nucleotide sequence ID" value="NZ_CP016895.1"/>
</dbReference>
<evidence type="ECO:0000256" key="17">
    <source>
        <dbReference type="SAM" id="SignalP"/>
    </source>
</evidence>
<evidence type="ECO:0000256" key="2">
    <source>
        <dbReference type="ARBA" id="ARBA00009810"/>
    </source>
</evidence>
<dbReference type="CDD" id="cd01347">
    <property type="entry name" value="ligand_gated_channel"/>
    <property type="match status" value="1"/>
</dbReference>
<evidence type="ECO:0000256" key="4">
    <source>
        <dbReference type="ARBA" id="ARBA00022452"/>
    </source>
</evidence>
<dbReference type="GO" id="GO:0015891">
    <property type="term" value="P:siderophore transport"/>
    <property type="evidence" value="ECO:0007669"/>
    <property type="project" value="InterPro"/>
</dbReference>
<evidence type="ECO:0000313" key="20">
    <source>
        <dbReference type="EMBL" id="AOA57829.1"/>
    </source>
</evidence>
<dbReference type="Gene3D" id="2.170.130.10">
    <property type="entry name" value="TonB-dependent receptor, plug domain"/>
    <property type="match status" value="1"/>
</dbReference>
<evidence type="ECO:0000256" key="10">
    <source>
        <dbReference type="ARBA" id="ARBA00023077"/>
    </source>
</evidence>
<evidence type="ECO:0000256" key="5">
    <source>
        <dbReference type="ARBA" id="ARBA00022496"/>
    </source>
</evidence>
<keyword evidence="8" id="KW-0408">Iron</keyword>
<feature type="chain" id="PRO_5008539856" evidence="17">
    <location>
        <begin position="30"/>
        <end position="708"/>
    </location>
</feature>
<name>A0A1B2LY70_9GAMM</name>
<dbReference type="InterPro" id="IPR000531">
    <property type="entry name" value="Beta-barrel_TonB"/>
</dbReference>
<evidence type="ECO:0000256" key="3">
    <source>
        <dbReference type="ARBA" id="ARBA00022448"/>
    </source>
</evidence>
<evidence type="ECO:0000256" key="7">
    <source>
        <dbReference type="ARBA" id="ARBA00022729"/>
    </source>
</evidence>
<dbReference type="InterPro" id="IPR039426">
    <property type="entry name" value="TonB-dep_rcpt-like"/>
</dbReference>
<keyword evidence="13 14" id="KW-0998">Cell outer membrane</keyword>
<comment type="similarity">
    <text evidence="2 14 16">Belongs to the TonB-dependent receptor family.</text>
</comment>
<dbReference type="Proteomes" id="UP000093391">
    <property type="component" value="Chromosome"/>
</dbReference>
<accession>A0A1B2LY70</accession>
<dbReference type="Pfam" id="PF07715">
    <property type="entry name" value="Plug"/>
    <property type="match status" value="1"/>
</dbReference>
<dbReference type="PANTHER" id="PTHR32552">
    <property type="entry name" value="FERRICHROME IRON RECEPTOR-RELATED"/>
    <property type="match status" value="1"/>
</dbReference>
<dbReference type="STRING" id="1789224.BFG52_05325"/>
<evidence type="ECO:0000256" key="8">
    <source>
        <dbReference type="ARBA" id="ARBA00023004"/>
    </source>
</evidence>
<dbReference type="KEGG" id="ala:BFG52_05325"/>
<dbReference type="Gene3D" id="2.40.170.20">
    <property type="entry name" value="TonB-dependent receptor, beta-barrel domain"/>
    <property type="match status" value="1"/>
</dbReference>
<dbReference type="InterPro" id="IPR037066">
    <property type="entry name" value="Plug_dom_sf"/>
</dbReference>
<dbReference type="EMBL" id="CP016895">
    <property type="protein sequence ID" value="AOA57829.1"/>
    <property type="molecule type" value="Genomic_DNA"/>
</dbReference>
<evidence type="ECO:0000256" key="16">
    <source>
        <dbReference type="RuleBase" id="RU003357"/>
    </source>
</evidence>
<dbReference type="InterPro" id="IPR010105">
    <property type="entry name" value="TonB_sidphr_rcpt"/>
</dbReference>
<feature type="domain" description="TonB-dependent receptor plug" evidence="19">
    <location>
        <begin position="64"/>
        <end position="161"/>
    </location>
</feature>
<evidence type="ECO:0000256" key="12">
    <source>
        <dbReference type="ARBA" id="ARBA00023170"/>
    </source>
</evidence>
<dbReference type="InterPro" id="IPR012910">
    <property type="entry name" value="Plug_dom"/>
</dbReference>
<organism evidence="20 21">
    <name type="scientific">Acinetobacter larvae</name>
    <dbReference type="NCBI Taxonomy" id="1789224"/>
    <lineage>
        <taxon>Bacteria</taxon>
        <taxon>Pseudomonadati</taxon>
        <taxon>Pseudomonadota</taxon>
        <taxon>Gammaproteobacteria</taxon>
        <taxon>Moraxellales</taxon>
        <taxon>Moraxellaceae</taxon>
        <taxon>Acinetobacter</taxon>
    </lineage>
</organism>
<dbReference type="InterPro" id="IPR010917">
    <property type="entry name" value="TonB_rcpt_CS"/>
</dbReference>
<dbReference type="GO" id="GO:0038023">
    <property type="term" value="F:signaling receptor activity"/>
    <property type="evidence" value="ECO:0007669"/>
    <property type="project" value="InterPro"/>
</dbReference>
<protein>
    <submittedName>
        <fullName evidence="20">Amino acid ABC transporter substrate-binding protein</fullName>
    </submittedName>
</protein>
<dbReference type="PANTHER" id="PTHR32552:SF74">
    <property type="entry name" value="HYDROXAMATE SIDEROPHORE RECEPTOR FHUE"/>
    <property type="match status" value="1"/>
</dbReference>
<keyword evidence="4 14" id="KW-1134">Transmembrane beta strand</keyword>
<dbReference type="AlphaFoldDB" id="A0A1B2LY70"/>
<evidence type="ECO:0000256" key="1">
    <source>
        <dbReference type="ARBA" id="ARBA00004571"/>
    </source>
</evidence>
<dbReference type="PROSITE" id="PS52016">
    <property type="entry name" value="TONB_DEPENDENT_REC_3"/>
    <property type="match status" value="1"/>
</dbReference>
<keyword evidence="9" id="KW-0406">Ion transport</keyword>
<dbReference type="InterPro" id="IPR036942">
    <property type="entry name" value="Beta-barrel_TonB_sf"/>
</dbReference>
<dbReference type="GO" id="GO:0015344">
    <property type="term" value="F:siderophore uptake transmembrane transporter activity"/>
    <property type="evidence" value="ECO:0007669"/>
    <property type="project" value="TreeGrafter"/>
</dbReference>
<keyword evidence="3 14" id="KW-0813">Transport</keyword>
<evidence type="ECO:0000256" key="14">
    <source>
        <dbReference type="PROSITE-ProRule" id="PRU01360"/>
    </source>
</evidence>
<feature type="signal peptide" evidence="17">
    <location>
        <begin position="1"/>
        <end position="29"/>
    </location>
</feature>
<keyword evidence="6 14" id="KW-0812">Transmembrane</keyword>
<keyword evidence="10 16" id="KW-0798">TonB box</keyword>
<evidence type="ECO:0000256" key="6">
    <source>
        <dbReference type="ARBA" id="ARBA00022692"/>
    </source>
</evidence>
<evidence type="ECO:0000259" key="18">
    <source>
        <dbReference type="Pfam" id="PF00593"/>
    </source>
</evidence>
<dbReference type="SUPFAM" id="SSF56935">
    <property type="entry name" value="Porins"/>
    <property type="match status" value="1"/>
</dbReference>
<keyword evidence="7 17" id="KW-0732">Signal</keyword>
<dbReference type="Pfam" id="PF00593">
    <property type="entry name" value="TonB_dep_Rec_b-barrel"/>
    <property type="match status" value="1"/>
</dbReference>
<reference evidence="20 21" key="1">
    <citation type="submission" date="2016-08" db="EMBL/GenBank/DDBJ databases">
        <authorList>
            <person name="Seilhamer J.J."/>
        </authorList>
    </citation>
    <scope>NUCLEOTIDE SEQUENCE [LARGE SCALE GENOMIC DNA]</scope>
    <source>
        <strain evidence="20 21">BRTC-1</strain>
    </source>
</reference>
<evidence type="ECO:0000256" key="9">
    <source>
        <dbReference type="ARBA" id="ARBA00023065"/>
    </source>
</evidence>
<proteinExistence type="inferred from homology"/>
<feature type="domain" description="TonB-dependent receptor-like beta-barrel" evidence="18">
    <location>
        <begin position="274"/>
        <end position="676"/>
    </location>
</feature>
<dbReference type="PROSITE" id="PS01156">
    <property type="entry name" value="TONB_DEPENDENT_REC_2"/>
    <property type="match status" value="1"/>
</dbReference>
<evidence type="ECO:0000256" key="13">
    <source>
        <dbReference type="ARBA" id="ARBA00023237"/>
    </source>
</evidence>
<keyword evidence="11 14" id="KW-0472">Membrane</keyword>
<keyword evidence="21" id="KW-1185">Reference proteome</keyword>
<evidence type="ECO:0000256" key="11">
    <source>
        <dbReference type="ARBA" id="ARBA00023136"/>
    </source>
</evidence>
<comment type="subcellular location">
    <subcellularLocation>
        <location evidence="1 14">Cell outer membrane</location>
        <topology evidence="1 14">Multi-pass membrane protein</topology>
    </subcellularLocation>
</comment>
<sequence length="708" mass="79629">MSTLCNRVFKVSLLSYCLASLGLYAQAYAAATDQDEPTQLDTITLTATADQAQVSQAKLGDTLHDIPHSVKVFSAQEMQQKNLQSLDEVMQNTSGVTTQPFQLLTTSYYTRGFKIDSFAQNGTPILMGNMASAPQDMAMYEQVEIIKGANGLLQGTGNPAATVNLVAKRPLDHVAAQATLGYGRWDHLNSSLDLNLPLSPDARVKSRFVASYTDKDFFYDVSKQRSENYYGVIDFDLTEQMTLYAGVHDQSIRGGTNMAGVPFYADGSDMHLPRHTYLDVSWDRFDWDNTRVFAGIDYKFQNAWLLNVQYNRFDGDAELDYAGATGKVDPNTGLGLKLTGGSYLFKNKQDSLDAYVKGTVQLWQRQHELLFGAQYQKTSTEQWSAMDFRLDPNIAVDPWHWDPSQVAQPYMGNYMSRGPENIKQLGFYATGRFALTDQLKAIIGGRVSNWEHQANNQVNKLDHEVTPYAGLVYQLNPAWMTYVSYAQIFQPQQQRSYNDELLDPVRGSTTELGIKADLWQQRLSLNASVYQIIQQDRAQEDPAHPCVSSFDTACYIADGRVRSRGFELEANTQLSPSFTLNASYSNNHSKYLRDAESAGEAFASFAPRHMFNLWANYRPESLQQRLTLGLGLRAQSDFYTQSGAVRLSQGGYSVFDASARYQINSHLEAALNIKNLFDRRYYHSLSGVNWNNRYGEPRAAMFSLRANF</sequence>
<feature type="short sequence motif" description="TonB C-terminal box" evidence="15">
    <location>
        <begin position="691"/>
        <end position="708"/>
    </location>
</feature>
<dbReference type="NCBIfam" id="TIGR01783">
    <property type="entry name" value="TonB-siderophor"/>
    <property type="match status" value="1"/>
</dbReference>